<dbReference type="GeneID" id="28961482"/>
<dbReference type="VEuPathDB" id="FungiDB:FOXG_20776"/>
<proteinExistence type="predicted"/>
<protein>
    <submittedName>
        <fullName evidence="2">Uncharacterized protein</fullName>
    </submittedName>
</protein>
<evidence type="ECO:0000313" key="2">
    <source>
        <dbReference type="EMBL" id="KNB13139.1"/>
    </source>
</evidence>
<dbReference type="Proteomes" id="UP000009097">
    <property type="component" value="Unassembled WGS sequence"/>
</dbReference>
<feature type="region of interest" description="Disordered" evidence="1">
    <location>
        <begin position="114"/>
        <end position="149"/>
    </location>
</feature>
<sequence>MNITLSINVLGCSARSKSPFVQLLRQLQTLTAVFGSEGSNCRSFLSQSAEKLLKLSHSSSGEHIRQLKLTNLMSSDSQATALDSDHSSECTLAYVLFLSEFSCFRYVKNVRPLTRPGRDKRRGRVSSSAERQGLSARGKSLHSQGIKKLNPIAAVERPKGLRKGDRHRVEKTPQKRLRLWMRVSEEYAGVSHVESLREISQSSPGLSRCQT</sequence>
<reference evidence="2" key="2">
    <citation type="journal article" date="2010" name="Nature">
        <title>Comparative genomics reveals mobile pathogenicity chromosomes in Fusarium.</title>
        <authorList>
            <person name="Ma L.J."/>
            <person name="van der Does H.C."/>
            <person name="Borkovich K.A."/>
            <person name="Coleman J.J."/>
            <person name="Daboussi M.J."/>
            <person name="Di Pietro A."/>
            <person name="Dufresne M."/>
            <person name="Freitag M."/>
            <person name="Grabherr M."/>
            <person name="Henrissat B."/>
            <person name="Houterman P.M."/>
            <person name="Kang S."/>
            <person name="Shim W.B."/>
            <person name="Woloshuk C."/>
            <person name="Xie X."/>
            <person name="Xu J.R."/>
            <person name="Antoniw J."/>
            <person name="Baker S.E."/>
            <person name="Bluhm B.H."/>
            <person name="Breakspear A."/>
            <person name="Brown D.W."/>
            <person name="Butchko R.A."/>
            <person name="Chapman S."/>
            <person name="Coulson R."/>
            <person name="Coutinho P.M."/>
            <person name="Danchin E.G."/>
            <person name="Diener A."/>
            <person name="Gale L.R."/>
            <person name="Gardiner D.M."/>
            <person name="Goff S."/>
            <person name="Hammond-Kosack K.E."/>
            <person name="Hilburn K."/>
            <person name="Hua-Van A."/>
            <person name="Jonkers W."/>
            <person name="Kazan K."/>
            <person name="Kodira C.D."/>
            <person name="Koehrsen M."/>
            <person name="Kumar L."/>
            <person name="Lee Y.H."/>
            <person name="Li L."/>
            <person name="Manners J.M."/>
            <person name="Miranda-Saavedra D."/>
            <person name="Mukherjee M."/>
            <person name="Park G."/>
            <person name="Park J."/>
            <person name="Park S.Y."/>
            <person name="Proctor R.H."/>
            <person name="Regev A."/>
            <person name="Ruiz-Roldan M.C."/>
            <person name="Sain D."/>
            <person name="Sakthikumar S."/>
            <person name="Sykes S."/>
            <person name="Schwartz D.C."/>
            <person name="Turgeon B.G."/>
            <person name="Wapinski I."/>
            <person name="Yoder O."/>
            <person name="Young S."/>
            <person name="Zeng Q."/>
            <person name="Zhou S."/>
            <person name="Galagan J."/>
            <person name="Cuomo C.A."/>
            <person name="Kistler H.C."/>
            <person name="Rep M."/>
        </authorList>
    </citation>
    <scope>NUCLEOTIDE SEQUENCE [LARGE SCALE GENOMIC DNA]</scope>
    <source>
        <strain evidence="2">4287</strain>
    </source>
</reference>
<dbReference type="OrthoDB" id="5100371at2759"/>
<accession>A0A0J9VQ33</accession>
<dbReference type="EMBL" id="DS231712">
    <property type="protein sequence ID" value="KNB13139.1"/>
    <property type="molecule type" value="Genomic_DNA"/>
</dbReference>
<evidence type="ECO:0000313" key="3">
    <source>
        <dbReference type="Proteomes" id="UP000009097"/>
    </source>
</evidence>
<dbReference type="AlphaFoldDB" id="A0A0J9VQ33"/>
<dbReference type="KEGG" id="fox:FOXG_20776"/>
<gene>
    <name evidence="2" type="ORF">FOXG_20776</name>
</gene>
<dbReference type="RefSeq" id="XP_018251184.1">
    <property type="nucleotide sequence ID" value="XM_018401085.1"/>
</dbReference>
<reference evidence="2" key="1">
    <citation type="submission" date="2007-04" db="EMBL/GenBank/DDBJ databases">
        <authorList>
            <consortium name="The Broad Institute Genome Sequencing Platform"/>
            <person name="Birren B."/>
            <person name="Lander E."/>
            <person name="Galagan J."/>
            <person name="Nusbaum C."/>
            <person name="Devon K."/>
            <person name="Ma L.-J."/>
            <person name="Jaffe D."/>
            <person name="Butler J."/>
            <person name="Alvarez P."/>
            <person name="Gnerre S."/>
            <person name="Grabherr M."/>
            <person name="Kleber M."/>
            <person name="Mauceli E."/>
            <person name="Brockman W."/>
            <person name="MacCallum I.A."/>
            <person name="Young S."/>
            <person name="LaButti K."/>
            <person name="DeCaprio D."/>
            <person name="Crawford M."/>
            <person name="Koehrsen M."/>
            <person name="Engels R."/>
            <person name="Montgomery P."/>
            <person name="Pearson M."/>
            <person name="Howarth C."/>
            <person name="Larson L."/>
            <person name="White J."/>
            <person name="O'Leary S."/>
            <person name="Kodira C."/>
            <person name="Zeng Q."/>
            <person name="Yandava C."/>
            <person name="Alvarado L."/>
            <person name="Kistler C."/>
            <person name="Shim W.-B."/>
            <person name="Kang S."/>
            <person name="Woloshuk C."/>
        </authorList>
    </citation>
    <scope>NUCLEOTIDE SEQUENCE</scope>
    <source>
        <strain evidence="2">4287</strain>
    </source>
</reference>
<name>A0A0J9VQ33_FUSO4</name>
<evidence type="ECO:0000256" key="1">
    <source>
        <dbReference type="SAM" id="MobiDB-lite"/>
    </source>
</evidence>
<organism evidence="2 3">
    <name type="scientific">Fusarium oxysporum f. sp. lycopersici (strain 4287 / CBS 123668 / FGSC 9935 / NRRL 34936)</name>
    <name type="common">Fusarium vascular wilt of tomato</name>
    <dbReference type="NCBI Taxonomy" id="426428"/>
    <lineage>
        <taxon>Eukaryota</taxon>
        <taxon>Fungi</taxon>
        <taxon>Dikarya</taxon>
        <taxon>Ascomycota</taxon>
        <taxon>Pezizomycotina</taxon>
        <taxon>Sordariomycetes</taxon>
        <taxon>Hypocreomycetidae</taxon>
        <taxon>Hypocreales</taxon>
        <taxon>Nectriaceae</taxon>
        <taxon>Fusarium</taxon>
        <taxon>Fusarium oxysporum species complex</taxon>
    </lineage>
</organism>